<evidence type="ECO:0000313" key="1">
    <source>
        <dbReference type="EMBL" id="QUR67798.1"/>
    </source>
</evidence>
<gene>
    <name evidence="1" type="ORF">F6B93_12415</name>
</gene>
<dbReference type="InterPro" id="IPR014710">
    <property type="entry name" value="RmlC-like_jellyroll"/>
</dbReference>
<dbReference type="AlphaFoldDB" id="A0A975PXI6"/>
<accession>A0A975PXI6</accession>
<keyword evidence="2" id="KW-1185">Reference proteome</keyword>
<dbReference type="EMBL" id="CP046600">
    <property type="protein sequence ID" value="QUR67798.1"/>
    <property type="molecule type" value="Genomic_DNA"/>
</dbReference>
<dbReference type="InterPro" id="IPR011051">
    <property type="entry name" value="RmlC_Cupin_sf"/>
</dbReference>
<reference evidence="1" key="1">
    <citation type="submission" date="2019-12" db="EMBL/GenBank/DDBJ databases">
        <title>Mycobacterium spongiae sp. nov.</title>
        <authorList>
            <person name="Stinear T."/>
        </authorList>
    </citation>
    <scope>NUCLEOTIDE SEQUENCE</scope>
    <source>
        <strain evidence="1">FSD4b-SM</strain>
    </source>
</reference>
<dbReference type="SUPFAM" id="SSF51182">
    <property type="entry name" value="RmlC-like cupins"/>
    <property type="match status" value="1"/>
</dbReference>
<dbReference type="Proteomes" id="UP000682202">
    <property type="component" value="Chromosome"/>
</dbReference>
<organism evidence="1 2">
    <name type="scientific">Mycobacterium spongiae</name>
    <dbReference type="NCBI Taxonomy" id="886343"/>
    <lineage>
        <taxon>Bacteria</taxon>
        <taxon>Bacillati</taxon>
        <taxon>Actinomycetota</taxon>
        <taxon>Actinomycetes</taxon>
        <taxon>Mycobacteriales</taxon>
        <taxon>Mycobacteriaceae</taxon>
        <taxon>Mycobacterium</taxon>
    </lineage>
</organism>
<protein>
    <recommendedName>
        <fullName evidence="3">Cupin</fullName>
    </recommendedName>
</protein>
<sequence>MAKARGNVGSNLLFENERVAVWDMRLAPGQKEPIHEHKRDYLTIQIRGDRVAADFEPECKGAWAEYAGQRLEAEVTPGKVLYSEKGGVEAAVNTGSEEFYEIIVELKD</sequence>
<evidence type="ECO:0000313" key="2">
    <source>
        <dbReference type="Proteomes" id="UP000682202"/>
    </source>
</evidence>
<proteinExistence type="predicted"/>
<dbReference type="Gene3D" id="2.60.120.10">
    <property type="entry name" value="Jelly Rolls"/>
    <property type="match status" value="1"/>
</dbReference>
<evidence type="ECO:0008006" key="3">
    <source>
        <dbReference type="Google" id="ProtNLM"/>
    </source>
</evidence>
<dbReference type="KEGG" id="mspg:F6B93_12415"/>
<name>A0A975PXI6_9MYCO</name>
<dbReference type="RefSeq" id="WP_211695371.1">
    <property type="nucleotide sequence ID" value="NZ_CP046600.1"/>
</dbReference>